<comment type="caution">
    <text evidence="1">The sequence shown here is derived from an EMBL/GenBank/DDBJ whole genome shotgun (WGS) entry which is preliminary data.</text>
</comment>
<evidence type="ECO:0000313" key="1">
    <source>
        <dbReference type="EMBL" id="OGZ87497.1"/>
    </source>
</evidence>
<dbReference type="Proteomes" id="UP000178935">
    <property type="component" value="Unassembled WGS sequence"/>
</dbReference>
<evidence type="ECO:0000313" key="2">
    <source>
        <dbReference type="Proteomes" id="UP000178935"/>
    </source>
</evidence>
<accession>A0A1G2JK37</accession>
<dbReference type="EMBL" id="MHPU01000042">
    <property type="protein sequence ID" value="OGZ87497.1"/>
    <property type="molecule type" value="Genomic_DNA"/>
</dbReference>
<sequence length="137" mass="15509">MPFDIMTLPEKREDLPQDPGILAKLSDVQSLLADLNSERQELACMVEKFQSSCIHKYVAKFVHDEDYPRVSGHYGMKVYVGQTCSRCKEFVPRRNGPRWEVCHACGGVMAHKEVVPGQGSRLHVYECKSCGHETTHS</sequence>
<gene>
    <name evidence="1" type="ORF">A2561_00705</name>
</gene>
<organism evidence="1 2">
    <name type="scientific">Candidatus Staskawiczbacteria bacterium RIFOXYD1_FULL_32_13</name>
    <dbReference type="NCBI Taxonomy" id="1802234"/>
    <lineage>
        <taxon>Bacteria</taxon>
        <taxon>Candidatus Staskawicziibacteriota</taxon>
    </lineage>
</organism>
<name>A0A1G2JK37_9BACT</name>
<proteinExistence type="predicted"/>
<protein>
    <submittedName>
        <fullName evidence="1">Uncharacterized protein</fullName>
    </submittedName>
</protein>
<dbReference type="AlphaFoldDB" id="A0A1G2JK37"/>
<reference evidence="1 2" key="1">
    <citation type="journal article" date="2016" name="Nat. Commun.">
        <title>Thousands of microbial genomes shed light on interconnected biogeochemical processes in an aquifer system.</title>
        <authorList>
            <person name="Anantharaman K."/>
            <person name="Brown C.T."/>
            <person name="Hug L.A."/>
            <person name="Sharon I."/>
            <person name="Castelle C.J."/>
            <person name="Probst A.J."/>
            <person name="Thomas B.C."/>
            <person name="Singh A."/>
            <person name="Wilkins M.J."/>
            <person name="Karaoz U."/>
            <person name="Brodie E.L."/>
            <person name="Williams K.H."/>
            <person name="Hubbard S.S."/>
            <person name="Banfield J.F."/>
        </authorList>
    </citation>
    <scope>NUCLEOTIDE SEQUENCE [LARGE SCALE GENOMIC DNA]</scope>
</reference>